<name>A0A7D3ZT72_ACTVE</name>
<proteinExistence type="predicted"/>
<keyword evidence="2" id="KW-1185">Reference proteome</keyword>
<dbReference type="AlphaFoldDB" id="A0A7D3ZT72"/>
<sequence>MRCRRNAREAPWSQAGQIIWSQSSWPKLQGVFMKLSPRPLRAALAAASGTALTMTAFSSPAHAEFKRVPEVWQAGADAFAAPPCGFFRYRVRESEFAAYNHCGPTTVRIHVDVRGGGSANDYHLCVSPGRTQLPGAGPNYLNAYYIGGAGCRSGERTGHTPH</sequence>
<accession>A0A7D3ZT72</accession>
<organism evidence="1 2">
    <name type="scientific">Actinomadura verrucosospora</name>
    <dbReference type="NCBI Taxonomy" id="46165"/>
    <lineage>
        <taxon>Bacteria</taxon>
        <taxon>Bacillati</taxon>
        <taxon>Actinomycetota</taxon>
        <taxon>Actinomycetes</taxon>
        <taxon>Streptosporangiales</taxon>
        <taxon>Thermomonosporaceae</taxon>
        <taxon>Actinomadura</taxon>
    </lineage>
</organism>
<dbReference type="Proteomes" id="UP000501240">
    <property type="component" value="Chromosome"/>
</dbReference>
<dbReference type="InterPro" id="IPR045935">
    <property type="entry name" value="DUF6355"/>
</dbReference>
<dbReference type="EMBL" id="CP053892">
    <property type="protein sequence ID" value="QKG27183.1"/>
    <property type="molecule type" value="Genomic_DNA"/>
</dbReference>
<evidence type="ECO:0000313" key="1">
    <source>
        <dbReference type="EMBL" id="QKG27183.1"/>
    </source>
</evidence>
<protein>
    <submittedName>
        <fullName evidence="1">Uncharacterized protein</fullName>
    </submittedName>
</protein>
<reference evidence="1 2" key="1">
    <citation type="submission" date="2020-05" db="EMBL/GenBank/DDBJ databases">
        <title>Actinomadura verrucosospora NRRL-B18236 (PFL_A860) Genome sequencing and assembly.</title>
        <authorList>
            <person name="Samborskyy M."/>
        </authorList>
    </citation>
    <scope>NUCLEOTIDE SEQUENCE [LARGE SCALE GENOMIC DNA]</scope>
    <source>
        <strain evidence="1 2">NRRL:B18236</strain>
    </source>
</reference>
<evidence type="ECO:0000313" key="2">
    <source>
        <dbReference type="Proteomes" id="UP000501240"/>
    </source>
</evidence>
<gene>
    <name evidence="1" type="ORF">ACTIVE_8836</name>
</gene>
<dbReference type="Pfam" id="PF19882">
    <property type="entry name" value="DUF6355"/>
    <property type="match status" value="1"/>
</dbReference>